<organism evidence="1 2">
    <name type="scientific">Flavobacterium reichenbachii</name>
    <dbReference type="NCBI Taxonomy" id="362418"/>
    <lineage>
        <taxon>Bacteria</taxon>
        <taxon>Pseudomonadati</taxon>
        <taxon>Bacteroidota</taxon>
        <taxon>Flavobacteriia</taxon>
        <taxon>Flavobacteriales</taxon>
        <taxon>Flavobacteriaceae</taxon>
        <taxon>Flavobacterium</taxon>
    </lineage>
</organism>
<dbReference type="Proteomes" id="UP000028715">
    <property type="component" value="Unassembled WGS sequence"/>
</dbReference>
<dbReference type="AlphaFoldDB" id="A0A085ZFG9"/>
<gene>
    <name evidence="1" type="ORF">IW19_19900</name>
</gene>
<dbReference type="RefSeq" id="WP_035688529.1">
    <property type="nucleotide sequence ID" value="NZ_JPRL01000002.1"/>
</dbReference>
<name>A0A085ZFG9_9FLAO</name>
<comment type="caution">
    <text evidence="1">The sequence shown here is derived from an EMBL/GenBank/DDBJ whole genome shotgun (WGS) entry which is preliminary data.</text>
</comment>
<evidence type="ECO:0000313" key="1">
    <source>
        <dbReference type="EMBL" id="KFF03183.1"/>
    </source>
</evidence>
<sequence>MKNIINLGFLFLFTGCSSINTKDIIPYFIGFDAEKSIYEEVSKSTEKDVVFYIEHLADTTLKFHLINSRDNDFLITNRKLFINDRFYPVIFDTDYLFYSEIKNGHPIISFEVKKNTYEDISIPSIEEREKNIELYGYKKKLLIIDNSIYWVVDKKGKLLHTNSINKK</sequence>
<keyword evidence="2" id="KW-1185">Reference proteome</keyword>
<protein>
    <recommendedName>
        <fullName evidence="3">Lipoprotein</fullName>
    </recommendedName>
</protein>
<accession>A0A085ZFG9</accession>
<evidence type="ECO:0008006" key="3">
    <source>
        <dbReference type="Google" id="ProtNLM"/>
    </source>
</evidence>
<dbReference type="OrthoDB" id="1368803at2"/>
<reference evidence="1 2" key="1">
    <citation type="submission" date="2014-07" db="EMBL/GenBank/DDBJ databases">
        <title>Genome of Flavobacterium reichenbachii LMG 25512.</title>
        <authorList>
            <person name="Stropko S.J."/>
            <person name="Pipes S.E."/>
            <person name="Newman J.D."/>
        </authorList>
    </citation>
    <scope>NUCLEOTIDE SEQUENCE [LARGE SCALE GENOMIC DNA]</scope>
    <source>
        <strain evidence="1 2">LMG 25512</strain>
    </source>
</reference>
<dbReference type="PROSITE" id="PS51257">
    <property type="entry name" value="PROKAR_LIPOPROTEIN"/>
    <property type="match status" value="1"/>
</dbReference>
<dbReference type="EMBL" id="JPRL01000002">
    <property type="protein sequence ID" value="KFF03183.1"/>
    <property type="molecule type" value="Genomic_DNA"/>
</dbReference>
<evidence type="ECO:0000313" key="2">
    <source>
        <dbReference type="Proteomes" id="UP000028715"/>
    </source>
</evidence>
<proteinExistence type="predicted"/>